<evidence type="ECO:0000259" key="2">
    <source>
        <dbReference type="Pfam" id="PF11443"/>
    </source>
</evidence>
<gene>
    <name evidence="4" type="ORF">BCR43DRAFT_482508</name>
</gene>
<dbReference type="OrthoDB" id="1149618at2759"/>
<feature type="region of interest" description="Disordered" evidence="1">
    <location>
        <begin position="250"/>
        <end position="275"/>
    </location>
</feature>
<dbReference type="PIRSF" id="PIRSF015417">
    <property type="entry name" value="T31B5_30_vWA"/>
    <property type="match status" value="1"/>
</dbReference>
<feature type="domain" description="DUF2828" evidence="2">
    <location>
        <begin position="62"/>
        <end position="524"/>
    </location>
</feature>
<dbReference type="InterPro" id="IPR056690">
    <property type="entry name" value="DUF7788"/>
</dbReference>
<dbReference type="Pfam" id="PF11443">
    <property type="entry name" value="DUF2828"/>
    <property type="match status" value="1"/>
</dbReference>
<dbReference type="AlphaFoldDB" id="A0A1X2HV60"/>
<sequence>MSFHTYDASLPYVEALHSQTALDALIASLSNPTETLSVREPPKTVNDPTVDALKQISNLQLTANGAWAHKSTLDACLDLYYQLGVNTDTEHVHSLLAKAWAEDSEATLHIIWHTRSIHRGKSANTRFYVAFMWLLKHHPQTALRNLSLLVSDAVEVPKKQKKSTSEQEKEWEIIDTEKQAIYKSHGYWKDLANILTIYANDEVDGPQGESGQFKALNWPRQPFKGNSSKRARAQSRVFYSKLKTLPEEEKANKLAERRKTVHERHEKLKADQREATMRRRAEQHARINKILSSDKTYQALHATVARMFATQLQEDLKRLEENKQRIASNPSSRAWRHALGEGLSLAAKWAPSLAHSHDKFTRLATSIAEVMYPPAEYMQKEETRSHYINKVREQYRRNVISPLREALDVTERRMHGEGWKTIDFTHVPSQCMALNAGQFFLHAKEEFMAYLEDVASGTKSISGATLQPHQLVKPVREMRYGASGSKRMQNILAKLEGEAKEEYIRVQSKIYDAQWQTLVESLRADPSVNLGSAIAVCDTSGSMMGAVNTPIIPMDGSIGLSLLIAELAQPPFGDILITFDEEPSVVNVERTKSFSERCRLVLDAAAGYNTNFLAVFVDLLLPLAKRHNIAKEDMVKRLYVFSDMEFDGFPGNNEWETTYERIKTEYSKTGYDVPELVWWNLAGVRPFDYDPQDAAAPAPVTKEEKGCAMLCGYSAALMKTFLEGNAQSQKADDVIALNEEEEEEENKPLNPLSTMKEAIGHESFKDLVVVD</sequence>
<dbReference type="PANTHER" id="PTHR31373:SF27">
    <property type="entry name" value="TROVE DOMAIN-CONTAINING PROTEIN"/>
    <property type="match status" value="1"/>
</dbReference>
<dbReference type="EMBL" id="MCGN01000001">
    <property type="protein sequence ID" value="ORZ02978.1"/>
    <property type="molecule type" value="Genomic_DNA"/>
</dbReference>
<comment type="caution">
    <text evidence="4">The sequence shown here is derived from an EMBL/GenBank/DDBJ whole genome shotgun (WGS) entry which is preliminary data.</text>
</comment>
<reference evidence="4 5" key="1">
    <citation type="submission" date="2016-07" db="EMBL/GenBank/DDBJ databases">
        <title>Pervasive Adenine N6-methylation of Active Genes in Fungi.</title>
        <authorList>
            <consortium name="DOE Joint Genome Institute"/>
            <person name="Mondo S.J."/>
            <person name="Dannebaum R.O."/>
            <person name="Kuo R.C."/>
            <person name="Labutti K."/>
            <person name="Haridas S."/>
            <person name="Kuo A."/>
            <person name="Salamov A."/>
            <person name="Ahrendt S.R."/>
            <person name="Lipzen A."/>
            <person name="Sullivan W."/>
            <person name="Andreopoulos W.B."/>
            <person name="Clum A."/>
            <person name="Lindquist E."/>
            <person name="Daum C."/>
            <person name="Ramamoorthy G.K."/>
            <person name="Gryganskyi A."/>
            <person name="Culley D."/>
            <person name="Magnuson J.K."/>
            <person name="James T.Y."/>
            <person name="O'Malley M.A."/>
            <person name="Stajich J.E."/>
            <person name="Spatafora J.W."/>
            <person name="Visel A."/>
            <person name="Grigoriev I.V."/>
        </authorList>
    </citation>
    <scope>NUCLEOTIDE SEQUENCE [LARGE SCALE GENOMIC DNA]</scope>
    <source>
        <strain evidence="4 5">NRRL 2496</strain>
    </source>
</reference>
<dbReference type="Proteomes" id="UP000242180">
    <property type="component" value="Unassembled WGS sequence"/>
</dbReference>
<evidence type="ECO:0000313" key="5">
    <source>
        <dbReference type="Proteomes" id="UP000242180"/>
    </source>
</evidence>
<dbReference type="InterPro" id="IPR011205">
    <property type="entry name" value="UCP015417_vWA"/>
</dbReference>
<protein>
    <submittedName>
        <fullName evidence="4">Uncharacterized protein</fullName>
    </submittedName>
</protein>
<dbReference type="InParanoid" id="A0A1X2HV60"/>
<dbReference type="InterPro" id="IPR058580">
    <property type="entry name" value="DUF2828"/>
</dbReference>
<feature type="domain" description="DUF7788" evidence="3">
    <location>
        <begin position="532"/>
        <end position="759"/>
    </location>
</feature>
<evidence type="ECO:0000313" key="4">
    <source>
        <dbReference type="EMBL" id="ORZ02978.1"/>
    </source>
</evidence>
<evidence type="ECO:0000256" key="1">
    <source>
        <dbReference type="SAM" id="MobiDB-lite"/>
    </source>
</evidence>
<accession>A0A1X2HV60</accession>
<dbReference type="OMA" id="HGVSHGY"/>
<keyword evidence="5" id="KW-1185">Reference proteome</keyword>
<proteinExistence type="predicted"/>
<name>A0A1X2HV60_SYNRA</name>
<evidence type="ECO:0000259" key="3">
    <source>
        <dbReference type="Pfam" id="PF25043"/>
    </source>
</evidence>
<organism evidence="4 5">
    <name type="scientific">Syncephalastrum racemosum</name>
    <name type="common">Filamentous fungus</name>
    <dbReference type="NCBI Taxonomy" id="13706"/>
    <lineage>
        <taxon>Eukaryota</taxon>
        <taxon>Fungi</taxon>
        <taxon>Fungi incertae sedis</taxon>
        <taxon>Mucoromycota</taxon>
        <taxon>Mucoromycotina</taxon>
        <taxon>Mucoromycetes</taxon>
        <taxon>Mucorales</taxon>
        <taxon>Syncephalastraceae</taxon>
        <taxon>Syncephalastrum</taxon>
    </lineage>
</organism>
<dbReference type="PANTHER" id="PTHR31373">
    <property type="entry name" value="OS06G0652100 PROTEIN"/>
    <property type="match status" value="1"/>
</dbReference>
<dbReference type="Pfam" id="PF25043">
    <property type="entry name" value="DUF7788"/>
    <property type="match status" value="1"/>
</dbReference>